<reference evidence="1" key="2">
    <citation type="journal article" date="2021" name="PeerJ">
        <title>Extensive microbial diversity within the chicken gut microbiome revealed by metagenomics and culture.</title>
        <authorList>
            <person name="Gilroy R."/>
            <person name="Ravi A."/>
            <person name="Getino M."/>
            <person name="Pursley I."/>
            <person name="Horton D.L."/>
            <person name="Alikhan N.F."/>
            <person name="Baker D."/>
            <person name="Gharbi K."/>
            <person name="Hall N."/>
            <person name="Watson M."/>
            <person name="Adriaenssens E.M."/>
            <person name="Foster-Nyarko E."/>
            <person name="Jarju S."/>
            <person name="Secka A."/>
            <person name="Antonio M."/>
            <person name="Oren A."/>
            <person name="Chaudhuri R.R."/>
            <person name="La Ragione R."/>
            <person name="Hildebrand F."/>
            <person name="Pallen M.J."/>
        </authorList>
    </citation>
    <scope>NUCLEOTIDE SEQUENCE</scope>
    <source>
        <strain evidence="1">CHK147-3167</strain>
    </source>
</reference>
<dbReference type="AlphaFoldDB" id="A0A9D0ZRJ4"/>
<organism evidence="1 2">
    <name type="scientific">Candidatus Coprosoma intestinipullorum</name>
    <dbReference type="NCBI Taxonomy" id="2840752"/>
    <lineage>
        <taxon>Bacteria</taxon>
        <taxon>Bacillati</taxon>
        <taxon>Bacillota</taxon>
        <taxon>Bacillota incertae sedis</taxon>
        <taxon>Candidatus Coprosoma</taxon>
    </lineage>
</organism>
<gene>
    <name evidence="1" type="ORF">IAB27_04745</name>
</gene>
<proteinExistence type="predicted"/>
<evidence type="ECO:0000313" key="1">
    <source>
        <dbReference type="EMBL" id="HIQ90913.1"/>
    </source>
</evidence>
<dbReference type="EMBL" id="DVFV01000088">
    <property type="protein sequence ID" value="HIQ90913.1"/>
    <property type="molecule type" value="Genomic_DNA"/>
</dbReference>
<dbReference type="Proteomes" id="UP000886786">
    <property type="component" value="Unassembled WGS sequence"/>
</dbReference>
<evidence type="ECO:0000313" key="2">
    <source>
        <dbReference type="Proteomes" id="UP000886786"/>
    </source>
</evidence>
<comment type="caution">
    <text evidence="1">The sequence shown here is derived from an EMBL/GenBank/DDBJ whole genome shotgun (WGS) entry which is preliminary data.</text>
</comment>
<reference evidence="1" key="1">
    <citation type="submission" date="2020-10" db="EMBL/GenBank/DDBJ databases">
        <authorList>
            <person name="Gilroy R."/>
        </authorList>
    </citation>
    <scope>NUCLEOTIDE SEQUENCE</scope>
    <source>
        <strain evidence="1">CHK147-3167</strain>
    </source>
</reference>
<name>A0A9D0ZRJ4_9FIRM</name>
<protein>
    <submittedName>
        <fullName evidence="1">Uncharacterized protein</fullName>
    </submittedName>
</protein>
<accession>A0A9D0ZRJ4</accession>
<sequence>MIEIKYMRRVNEIYSYLNKYGELPKPNGKRVNFSDKKSMNDWLRTEKAKYILTELASIDNRKAAAILDYLTLPLISKEEEPKINFEDKLREAASYNQSKIQGRKSEYHIFEDGTIIEKWVSEHYDEIAKLAKEGNLDAIKIIKERGKNGFIRREIIYIPAKLKEDYKTFSKADLPNLFQVYKSILTDGYLSDNSFPYQTFRNKFLNVNYNDYSIRESSDIIKNLLECGIDNYIEEYKDFDEMMNLIYSNLKRSTKMITGRKFYDQKKVKSDIKKDLNWLLQNRERILKNTKYSVNANKLITLYIINSEIYETNFISEKIFVPQEEEKQDKNRDFEEALIRRYLNSIENPSLVKEPKTSVVIIPVVPDEKHLTKQI</sequence>